<dbReference type="PANTHER" id="PTHR14134">
    <property type="entry name" value="E3 UBIQUITIN-PROTEIN LIGASE RAD18"/>
    <property type="match status" value="1"/>
</dbReference>
<evidence type="ECO:0000256" key="11">
    <source>
        <dbReference type="ARBA" id="ARBA00022833"/>
    </source>
</evidence>
<evidence type="ECO:0000256" key="18">
    <source>
        <dbReference type="PROSITE-ProRule" id="PRU01256"/>
    </source>
</evidence>
<proteinExistence type="inferred from homology"/>
<dbReference type="SMART" id="SM00184">
    <property type="entry name" value="RING"/>
    <property type="match status" value="1"/>
</dbReference>
<dbReference type="GO" id="GO:0097505">
    <property type="term" value="C:Rad6-Rad18 complex"/>
    <property type="evidence" value="ECO:0007669"/>
    <property type="project" value="TreeGrafter"/>
</dbReference>
<dbReference type="GO" id="GO:0008270">
    <property type="term" value="F:zinc ion binding"/>
    <property type="evidence" value="ECO:0007669"/>
    <property type="project" value="UniProtKB-KW"/>
</dbReference>
<evidence type="ECO:0000256" key="15">
    <source>
        <dbReference type="ARBA" id="ARBA00031783"/>
    </source>
</evidence>
<dbReference type="SMART" id="SM00513">
    <property type="entry name" value="SAP"/>
    <property type="match status" value="1"/>
</dbReference>
<evidence type="ECO:0000256" key="17">
    <source>
        <dbReference type="PROSITE-ProRule" id="PRU00175"/>
    </source>
</evidence>
<dbReference type="GO" id="GO:0003697">
    <property type="term" value="F:single-stranded DNA binding"/>
    <property type="evidence" value="ECO:0007669"/>
    <property type="project" value="InterPro"/>
</dbReference>
<keyword evidence="14" id="KW-0539">Nucleus</keyword>
<dbReference type="CDD" id="cd16529">
    <property type="entry name" value="RING-HC_RAD18"/>
    <property type="match status" value="1"/>
</dbReference>
<evidence type="ECO:0000259" key="20">
    <source>
        <dbReference type="PROSITE" id="PS50089"/>
    </source>
</evidence>
<evidence type="ECO:0000256" key="7">
    <source>
        <dbReference type="ARBA" id="ARBA00022723"/>
    </source>
</evidence>
<dbReference type="InterPro" id="IPR039577">
    <property type="entry name" value="Rad18"/>
</dbReference>
<dbReference type="GO" id="GO:0005634">
    <property type="term" value="C:nucleus"/>
    <property type="evidence" value="ECO:0007669"/>
    <property type="project" value="UniProtKB-SubCell"/>
</dbReference>
<dbReference type="GO" id="GO:0006281">
    <property type="term" value="P:DNA repair"/>
    <property type="evidence" value="ECO:0007669"/>
    <property type="project" value="UniProtKB-KW"/>
</dbReference>
<dbReference type="SMART" id="SM00734">
    <property type="entry name" value="ZnF_Rad18"/>
    <property type="match status" value="1"/>
</dbReference>
<evidence type="ECO:0000256" key="4">
    <source>
        <dbReference type="ARBA" id="ARBA00009506"/>
    </source>
</evidence>
<dbReference type="PROSITE" id="PS00518">
    <property type="entry name" value="ZF_RING_1"/>
    <property type="match status" value="1"/>
</dbReference>
<sequence>MEDNAGGKTWAGNPPPLETMEYLLRCGICYESMKIALITPCSHNFCSLCIRKYMQYKTSCPQCFASVTESELKNNRVLDEMITLLPRLKTQVKKSPTDGLYLEKSSEENRQVRTPQKQVVASEPVANLAKESLNSSFGSAPGTPEGKAKPRSIWESLTRSPVAGSSKVVPMVPCPVCGVQIPERSINLHIDRCLESGGKPQETNSVFKLQTQQSTNIQIRKRLPKLVYALMKDAELRKKCVEASLSTQGDRKTLIKRHKRYSLLYNSECDSANPRPVKEILKQVEKEEREERMANSKTWKSFQVDRKADPKVIEQVQAKYSSMRRPLAHKMKKFSSSGISEENSEAKASTGCDKASVRLSDIGADRSATSKAIKIHITSPPLHGWCI</sequence>
<dbReference type="Gene3D" id="3.30.160.60">
    <property type="entry name" value="Classic Zinc Finger"/>
    <property type="match status" value="1"/>
</dbReference>
<dbReference type="PROSITE" id="PS50800">
    <property type="entry name" value="SAP"/>
    <property type="match status" value="1"/>
</dbReference>
<feature type="domain" description="SAP" evidence="21">
    <location>
        <begin position="228"/>
        <end position="262"/>
    </location>
</feature>
<dbReference type="GO" id="GO:0006513">
    <property type="term" value="P:protein monoubiquitination"/>
    <property type="evidence" value="ECO:0007669"/>
    <property type="project" value="InterPro"/>
</dbReference>
<comment type="catalytic activity">
    <reaction evidence="1">
        <text>S-ubiquitinyl-[E2 ubiquitin-conjugating enzyme]-L-cysteine + [acceptor protein]-L-lysine = [E2 ubiquitin-conjugating enzyme]-L-cysteine + N(6)-ubiquitinyl-[acceptor protein]-L-lysine.</text>
        <dbReference type="EC" id="2.3.2.27"/>
    </reaction>
</comment>
<dbReference type="AlphaFoldDB" id="A0A8S1C845"/>
<keyword evidence="24" id="KW-1185">Reference proteome</keyword>
<dbReference type="InterPro" id="IPR017907">
    <property type="entry name" value="Znf_RING_CS"/>
</dbReference>
<evidence type="ECO:0000259" key="21">
    <source>
        <dbReference type="PROSITE" id="PS50800"/>
    </source>
</evidence>
<evidence type="ECO:0000256" key="10">
    <source>
        <dbReference type="ARBA" id="ARBA00022786"/>
    </source>
</evidence>
<comment type="pathway">
    <text evidence="3">Protein modification; protein ubiquitination.</text>
</comment>
<evidence type="ECO:0000256" key="6">
    <source>
        <dbReference type="ARBA" id="ARBA00022679"/>
    </source>
</evidence>
<evidence type="ECO:0000256" key="16">
    <source>
        <dbReference type="ARBA" id="ARBA00082369"/>
    </source>
</evidence>
<evidence type="ECO:0000313" key="23">
    <source>
        <dbReference type="EMBL" id="CAB3364124.1"/>
    </source>
</evidence>
<evidence type="ECO:0000256" key="14">
    <source>
        <dbReference type="ARBA" id="ARBA00023242"/>
    </source>
</evidence>
<feature type="domain" description="RING-type" evidence="20">
    <location>
        <begin position="26"/>
        <end position="63"/>
    </location>
</feature>
<keyword evidence="13 18" id="KW-0234">DNA repair</keyword>
<dbReference type="FunFam" id="3.30.40.10:FF:000172">
    <property type="entry name" value="E3 ubiquitin-protein ligase RAD18"/>
    <property type="match status" value="1"/>
</dbReference>
<dbReference type="GO" id="GO:0061630">
    <property type="term" value="F:ubiquitin protein ligase activity"/>
    <property type="evidence" value="ECO:0007669"/>
    <property type="project" value="UniProtKB-EC"/>
</dbReference>
<dbReference type="Proteomes" id="UP000494165">
    <property type="component" value="Unassembled WGS sequence"/>
</dbReference>
<dbReference type="InterPro" id="IPR003034">
    <property type="entry name" value="SAP_dom"/>
</dbReference>
<evidence type="ECO:0000256" key="19">
    <source>
        <dbReference type="SAM" id="MobiDB-lite"/>
    </source>
</evidence>
<protein>
    <recommendedName>
        <fullName evidence="5">RING-type E3 ubiquitin transferase</fullName>
        <ecNumber evidence="5">2.3.2.27</ecNumber>
    </recommendedName>
    <alternativeName>
        <fullName evidence="15 16">RING-type E3 ubiquitin transferase RAD18</fullName>
    </alternativeName>
</protein>
<evidence type="ECO:0000256" key="1">
    <source>
        <dbReference type="ARBA" id="ARBA00000900"/>
    </source>
</evidence>
<feature type="domain" description="UBZ4-type" evidence="22">
    <location>
        <begin position="171"/>
        <end position="198"/>
    </location>
</feature>
<keyword evidence="6" id="KW-0808">Transferase</keyword>
<gene>
    <name evidence="23" type="ORF">CLODIP_2_CD06956</name>
</gene>
<dbReference type="Pfam" id="PF13923">
    <property type="entry name" value="zf-C3HC4_2"/>
    <property type="match status" value="1"/>
</dbReference>
<evidence type="ECO:0000256" key="8">
    <source>
        <dbReference type="ARBA" id="ARBA00022763"/>
    </source>
</evidence>
<dbReference type="PROSITE" id="PS50089">
    <property type="entry name" value="ZF_RING_2"/>
    <property type="match status" value="1"/>
</dbReference>
<comment type="caution">
    <text evidence="23">The sequence shown here is derived from an EMBL/GenBank/DDBJ whole genome shotgun (WGS) entry which is preliminary data.</text>
</comment>
<dbReference type="InterPro" id="IPR013083">
    <property type="entry name" value="Znf_RING/FYVE/PHD"/>
</dbReference>
<evidence type="ECO:0000256" key="13">
    <source>
        <dbReference type="ARBA" id="ARBA00023204"/>
    </source>
</evidence>
<keyword evidence="10" id="KW-0833">Ubl conjugation pathway</keyword>
<dbReference type="EC" id="2.3.2.27" evidence="5"/>
<organism evidence="23 24">
    <name type="scientific">Cloeon dipterum</name>
    <dbReference type="NCBI Taxonomy" id="197152"/>
    <lineage>
        <taxon>Eukaryota</taxon>
        <taxon>Metazoa</taxon>
        <taxon>Ecdysozoa</taxon>
        <taxon>Arthropoda</taxon>
        <taxon>Hexapoda</taxon>
        <taxon>Insecta</taxon>
        <taxon>Pterygota</taxon>
        <taxon>Palaeoptera</taxon>
        <taxon>Ephemeroptera</taxon>
        <taxon>Pisciforma</taxon>
        <taxon>Baetidae</taxon>
        <taxon>Cloeon</taxon>
    </lineage>
</organism>
<evidence type="ECO:0000259" key="22">
    <source>
        <dbReference type="PROSITE" id="PS51908"/>
    </source>
</evidence>
<keyword evidence="7" id="KW-0479">Metal-binding</keyword>
<evidence type="ECO:0000256" key="2">
    <source>
        <dbReference type="ARBA" id="ARBA00004123"/>
    </source>
</evidence>
<feature type="region of interest" description="Disordered" evidence="19">
    <location>
        <begin position="132"/>
        <end position="152"/>
    </location>
</feature>
<comment type="subcellular location">
    <subcellularLocation>
        <location evidence="2">Nucleus</location>
    </subcellularLocation>
</comment>
<keyword evidence="11" id="KW-0862">Zinc</keyword>
<keyword evidence="12" id="KW-0238">DNA-binding</keyword>
<dbReference type="Pfam" id="PF02037">
    <property type="entry name" value="SAP"/>
    <property type="match status" value="1"/>
</dbReference>
<dbReference type="InterPro" id="IPR006642">
    <property type="entry name" value="Rad18_UBZ4"/>
</dbReference>
<dbReference type="OrthoDB" id="6499288at2759"/>
<keyword evidence="9 17" id="KW-0863">Zinc-finger</keyword>
<evidence type="ECO:0000313" key="24">
    <source>
        <dbReference type="Proteomes" id="UP000494165"/>
    </source>
</evidence>
<evidence type="ECO:0000256" key="5">
    <source>
        <dbReference type="ARBA" id="ARBA00012483"/>
    </source>
</evidence>
<dbReference type="InterPro" id="IPR001841">
    <property type="entry name" value="Znf_RING"/>
</dbReference>
<reference evidence="23 24" key="1">
    <citation type="submission" date="2020-04" db="EMBL/GenBank/DDBJ databases">
        <authorList>
            <person name="Alioto T."/>
            <person name="Alioto T."/>
            <person name="Gomez Garrido J."/>
        </authorList>
    </citation>
    <scope>NUCLEOTIDE SEQUENCE [LARGE SCALE GENOMIC DNA]</scope>
</reference>
<keyword evidence="8 18" id="KW-0227">DNA damage</keyword>
<name>A0A8S1C845_9INSE</name>
<comment type="similarity">
    <text evidence="4">Belongs to the RAD18 family.</text>
</comment>
<dbReference type="Gene3D" id="3.30.40.10">
    <property type="entry name" value="Zinc/RING finger domain, C3HC4 (zinc finger)"/>
    <property type="match status" value="1"/>
</dbReference>
<dbReference type="GO" id="GO:0006301">
    <property type="term" value="P:DNA damage tolerance"/>
    <property type="evidence" value="ECO:0007669"/>
    <property type="project" value="InterPro"/>
</dbReference>
<dbReference type="PANTHER" id="PTHR14134:SF2">
    <property type="entry name" value="E3 UBIQUITIN-PROTEIN LIGASE RAD18"/>
    <property type="match status" value="1"/>
</dbReference>
<dbReference type="PROSITE" id="PS51908">
    <property type="entry name" value="ZF_UBZ4"/>
    <property type="match status" value="1"/>
</dbReference>
<dbReference type="EMBL" id="CADEPI010000014">
    <property type="protein sequence ID" value="CAB3364124.1"/>
    <property type="molecule type" value="Genomic_DNA"/>
</dbReference>
<evidence type="ECO:0000256" key="12">
    <source>
        <dbReference type="ARBA" id="ARBA00023125"/>
    </source>
</evidence>
<evidence type="ECO:0000256" key="9">
    <source>
        <dbReference type="ARBA" id="ARBA00022771"/>
    </source>
</evidence>
<accession>A0A8S1C845</accession>
<evidence type="ECO:0000256" key="3">
    <source>
        <dbReference type="ARBA" id="ARBA00004906"/>
    </source>
</evidence>
<dbReference type="SUPFAM" id="SSF57850">
    <property type="entry name" value="RING/U-box"/>
    <property type="match status" value="1"/>
</dbReference>